<proteinExistence type="predicted"/>
<evidence type="ECO:0000313" key="1">
    <source>
        <dbReference type="EMBL" id="KAK2825210.1"/>
    </source>
</evidence>
<comment type="caution">
    <text evidence="1">The sequence shown here is derived from an EMBL/GenBank/DDBJ whole genome shotgun (WGS) entry which is preliminary data.</text>
</comment>
<accession>A0AA88S0F7</accession>
<dbReference type="InterPro" id="IPR029152">
    <property type="entry name" value="LKAAEAR1"/>
</dbReference>
<dbReference type="PANTHER" id="PTHR35665:SF1">
    <property type="entry name" value="PROTEIN LKAAEAR1"/>
    <property type="match status" value="1"/>
</dbReference>
<sequence length="157" mass="18335">MEKKWGNKKSVDLKKMCPQQKARYLAYAEPSKEVQAWIAASNQRILSRLAHERKKTCVKNPTQDQNTKVNHDTLIGQLKAAEARNRIRQMRLQYHNLKMQEINLMISSQASVQSAVRLQLLLATEKQRNNADCLDQLQRRRVEEILDDEKGLTIIRR</sequence>
<dbReference type="Pfam" id="PF15478">
    <property type="entry name" value="LKAAEAR"/>
    <property type="match status" value="1"/>
</dbReference>
<reference evidence="1" key="1">
    <citation type="submission" date="2023-08" db="EMBL/GenBank/DDBJ databases">
        <title>Pelteobagrus vachellii genome.</title>
        <authorList>
            <person name="Liu H."/>
        </authorList>
    </citation>
    <scope>NUCLEOTIDE SEQUENCE</scope>
    <source>
        <strain evidence="1">PRFRI_2022a</strain>
        <tissue evidence="1">Muscle</tissue>
    </source>
</reference>
<keyword evidence="2" id="KW-1185">Reference proteome</keyword>
<protein>
    <submittedName>
        <fullName evidence="1">Uncharacterized protein</fullName>
    </submittedName>
</protein>
<dbReference type="Proteomes" id="UP001187315">
    <property type="component" value="Unassembled WGS sequence"/>
</dbReference>
<dbReference type="PANTHER" id="PTHR35665">
    <property type="entry name" value="PROTEIN LKAAEAR1"/>
    <property type="match status" value="1"/>
</dbReference>
<dbReference type="EMBL" id="JAVHJS010000020">
    <property type="protein sequence ID" value="KAK2825210.1"/>
    <property type="molecule type" value="Genomic_DNA"/>
</dbReference>
<gene>
    <name evidence="1" type="ORF">Q7C36_019137</name>
</gene>
<evidence type="ECO:0000313" key="2">
    <source>
        <dbReference type="Proteomes" id="UP001187315"/>
    </source>
</evidence>
<name>A0AA88S0F7_TACVA</name>
<organism evidence="1 2">
    <name type="scientific">Tachysurus vachellii</name>
    <name type="common">Darkbarbel catfish</name>
    <name type="synonym">Pelteobagrus vachellii</name>
    <dbReference type="NCBI Taxonomy" id="175792"/>
    <lineage>
        <taxon>Eukaryota</taxon>
        <taxon>Metazoa</taxon>
        <taxon>Chordata</taxon>
        <taxon>Craniata</taxon>
        <taxon>Vertebrata</taxon>
        <taxon>Euteleostomi</taxon>
        <taxon>Actinopterygii</taxon>
        <taxon>Neopterygii</taxon>
        <taxon>Teleostei</taxon>
        <taxon>Ostariophysi</taxon>
        <taxon>Siluriformes</taxon>
        <taxon>Bagridae</taxon>
        <taxon>Tachysurus</taxon>
    </lineage>
</organism>
<dbReference type="AlphaFoldDB" id="A0AA88S0F7"/>